<gene>
    <name evidence="1" type="ORF">SAMN05660866_03407</name>
</gene>
<evidence type="ECO:0000313" key="2">
    <source>
        <dbReference type="Proteomes" id="UP000190339"/>
    </source>
</evidence>
<dbReference type="EMBL" id="FUYL01000012">
    <property type="protein sequence ID" value="SKB81420.1"/>
    <property type="molecule type" value="Genomic_DNA"/>
</dbReference>
<name>A0A1T5EC87_9FLAO</name>
<dbReference type="AlphaFoldDB" id="A0A1T5EC87"/>
<evidence type="ECO:0000313" key="1">
    <source>
        <dbReference type="EMBL" id="SKB81420.1"/>
    </source>
</evidence>
<dbReference type="InterPro" id="IPR014721">
    <property type="entry name" value="Ribsml_uS5_D2-typ_fold_subgr"/>
</dbReference>
<reference evidence="2" key="1">
    <citation type="submission" date="2017-02" db="EMBL/GenBank/DDBJ databases">
        <authorList>
            <person name="Varghese N."/>
            <person name="Submissions S."/>
        </authorList>
    </citation>
    <scope>NUCLEOTIDE SEQUENCE [LARGE SCALE GENOMIC DNA]</scope>
    <source>
        <strain evidence="2">DSM 23546</strain>
    </source>
</reference>
<protein>
    <submittedName>
        <fullName evidence="1">Mevalonate kinase</fullName>
    </submittedName>
</protein>
<dbReference type="InterPro" id="IPR020568">
    <property type="entry name" value="Ribosomal_Su5_D2-typ_SF"/>
</dbReference>
<dbReference type="Proteomes" id="UP000190339">
    <property type="component" value="Unassembled WGS sequence"/>
</dbReference>
<keyword evidence="1" id="KW-0418">Kinase</keyword>
<accession>A0A1T5EC87</accession>
<organism evidence="1 2">
    <name type="scientific">Maribacter arcticus</name>
    <dbReference type="NCBI Taxonomy" id="561365"/>
    <lineage>
        <taxon>Bacteria</taxon>
        <taxon>Pseudomonadati</taxon>
        <taxon>Bacteroidota</taxon>
        <taxon>Flavobacteriia</taxon>
        <taxon>Flavobacteriales</taxon>
        <taxon>Flavobacteriaceae</taxon>
        <taxon>Maribacter</taxon>
    </lineage>
</organism>
<proteinExistence type="predicted"/>
<dbReference type="Gene3D" id="3.30.230.10">
    <property type="match status" value="1"/>
</dbReference>
<dbReference type="SUPFAM" id="SSF54211">
    <property type="entry name" value="Ribosomal protein S5 domain 2-like"/>
    <property type="match status" value="1"/>
</dbReference>
<keyword evidence="2" id="KW-1185">Reference proteome</keyword>
<dbReference type="OrthoDB" id="5288719at2"/>
<dbReference type="InterPro" id="IPR047765">
    <property type="entry name" value="GHMP_GYDIA-like"/>
</dbReference>
<dbReference type="GO" id="GO:0016301">
    <property type="term" value="F:kinase activity"/>
    <property type="evidence" value="ECO:0007669"/>
    <property type="project" value="UniProtKB-KW"/>
</dbReference>
<dbReference type="STRING" id="561365.SAMN05660866_03407"/>
<dbReference type="RefSeq" id="WP_079514059.1">
    <property type="nucleotide sequence ID" value="NZ_CAXBOB010000056.1"/>
</dbReference>
<dbReference type="NCBIfam" id="NF040656">
    <property type="entry name" value="GHMP_GYDIA"/>
    <property type="match status" value="1"/>
</dbReference>
<keyword evidence="1" id="KW-0808">Transferase</keyword>
<sequence>MTKELYSNGKLLLTAEYAILDGAKGLALPTKFGQSLKLETSNSKTFEWKSLNENGTIWFSAQFSKIELKTIHTSDTDISKRLAQILLEAKHLNPSFLSSKTEYNSVEAKLTFPRDWGLGSSSTLIANIAKWANVNPYRLLAATFGGSGYDIACAQHNTPILYRSNEYNPSVSEVNFQPKFSDQLYFVYLNKKKNSRDAINSYRNLDFDKTALVSKIDAITNKILQCKELKEFVTLLNTHEKILSETLKIPTVKETLFSDYSGTIKSLGAWGGDFVLVTGTASEMTYFRNKGYSTILPYKEMIL</sequence>